<evidence type="ECO:0000313" key="8">
    <source>
        <dbReference type="Proteomes" id="UP000054359"/>
    </source>
</evidence>
<name>A0A087UTV1_STEMI</name>
<dbReference type="PANTHER" id="PTHR24223:SF461">
    <property type="entry name" value="ATP-BINDING CASSETTE SUB-FAMILY C MEMBER SUR"/>
    <property type="match status" value="1"/>
</dbReference>
<feature type="transmembrane region" description="Helical" evidence="6">
    <location>
        <begin position="303"/>
        <end position="323"/>
    </location>
</feature>
<keyword evidence="2" id="KW-0677">Repeat</keyword>
<dbReference type="OMA" id="CREKSTH"/>
<sequence>MFCPDPGIGNNWTVARISSEKECYVDFINLLVNIMLVLMTFLLISWQKCMKIQKKDRELVRYHEHTSRWILMLCLLCINLIECGEAIMVNQLNDFPKLHNVISPFSSLLSSVAAISFYHYVERLNRPKLLLLLFLFWPIAICIKLAKLITLYGMGFNIYHLRLEVAWATTIVYSLLTAIDATLLVVQKYLCDKPYHKEPEYKFDLSNIQYLHPYVNLFSRATFSWLLPLLKLGYQRPLELADLEGLPEDEKADHQFRRFNEVFMKEKESAERQGRQISLWKCYWFTFWRTLFVGGIMKIMGDIVNLIGPLSISVILAYVASVKDGSLPHGTAEKPYYPTSWEFLQNGFVMSVVVLISTFMQSTFSNNFNHLAIAEGTHLRT</sequence>
<dbReference type="InterPro" id="IPR050173">
    <property type="entry name" value="ABC_transporter_C-like"/>
</dbReference>
<evidence type="ECO:0000256" key="2">
    <source>
        <dbReference type="ARBA" id="ARBA00022737"/>
    </source>
</evidence>
<dbReference type="OrthoDB" id="6500128at2759"/>
<feature type="non-terminal residue" evidence="7">
    <location>
        <position position="381"/>
    </location>
</feature>
<gene>
    <name evidence="7" type="ORF">X975_06738</name>
</gene>
<dbReference type="GO" id="GO:0005524">
    <property type="term" value="F:ATP binding"/>
    <property type="evidence" value="ECO:0007669"/>
    <property type="project" value="UniProtKB-KW"/>
</dbReference>
<keyword evidence="6" id="KW-0472">Membrane</keyword>
<evidence type="ECO:0000256" key="1">
    <source>
        <dbReference type="ARBA" id="ARBA00009726"/>
    </source>
</evidence>
<evidence type="ECO:0000256" key="3">
    <source>
        <dbReference type="ARBA" id="ARBA00022741"/>
    </source>
</evidence>
<dbReference type="PRINTS" id="PR01092">
    <property type="entry name" value="SULFNYLUREAR"/>
</dbReference>
<comment type="similarity">
    <text evidence="1">Belongs to the ABC transporter superfamily. ABCC family. Conjugate transporter (TC 3.A.1.208) subfamily.</text>
</comment>
<evidence type="ECO:0000256" key="6">
    <source>
        <dbReference type="SAM" id="Phobius"/>
    </source>
</evidence>
<dbReference type="EMBL" id="KK121584">
    <property type="protein sequence ID" value="KFM80790.1"/>
    <property type="molecule type" value="Genomic_DNA"/>
</dbReference>
<evidence type="ECO:0000256" key="4">
    <source>
        <dbReference type="ARBA" id="ARBA00022840"/>
    </source>
</evidence>
<dbReference type="InterPro" id="IPR000388">
    <property type="entry name" value="ABCC8/9"/>
</dbReference>
<keyword evidence="6" id="KW-1133">Transmembrane helix</keyword>
<dbReference type="GO" id="GO:0008281">
    <property type="term" value="F:sulfonylurea receptor activity"/>
    <property type="evidence" value="ECO:0007669"/>
    <property type="project" value="InterPro"/>
</dbReference>
<dbReference type="GO" id="GO:0016020">
    <property type="term" value="C:membrane"/>
    <property type="evidence" value="ECO:0007669"/>
    <property type="project" value="InterPro"/>
</dbReference>
<keyword evidence="5" id="KW-0325">Glycoprotein</keyword>
<keyword evidence="4 7" id="KW-0067">ATP-binding</keyword>
<dbReference type="GO" id="GO:0042626">
    <property type="term" value="F:ATPase-coupled transmembrane transporter activity"/>
    <property type="evidence" value="ECO:0007669"/>
    <property type="project" value="TreeGrafter"/>
</dbReference>
<dbReference type="STRING" id="407821.A0A087UTV1"/>
<accession>A0A087UTV1</accession>
<feature type="transmembrane region" description="Helical" evidence="6">
    <location>
        <begin position="343"/>
        <end position="360"/>
    </location>
</feature>
<keyword evidence="3" id="KW-0547">Nucleotide-binding</keyword>
<evidence type="ECO:0000256" key="5">
    <source>
        <dbReference type="ARBA" id="ARBA00023180"/>
    </source>
</evidence>
<keyword evidence="8" id="KW-1185">Reference proteome</keyword>
<protein>
    <submittedName>
        <fullName evidence="7">ATP-binding cassette sub-family C member 9</fullName>
    </submittedName>
</protein>
<dbReference type="Proteomes" id="UP000054359">
    <property type="component" value="Unassembled WGS sequence"/>
</dbReference>
<dbReference type="GO" id="GO:0006813">
    <property type="term" value="P:potassium ion transport"/>
    <property type="evidence" value="ECO:0007669"/>
    <property type="project" value="InterPro"/>
</dbReference>
<feature type="transmembrane region" description="Helical" evidence="6">
    <location>
        <begin position="27"/>
        <end position="46"/>
    </location>
</feature>
<dbReference type="AlphaFoldDB" id="A0A087UTV1"/>
<reference evidence="7 8" key="1">
    <citation type="submission" date="2013-11" db="EMBL/GenBank/DDBJ databases">
        <title>Genome sequencing of Stegodyphus mimosarum.</title>
        <authorList>
            <person name="Bechsgaard J."/>
        </authorList>
    </citation>
    <scope>NUCLEOTIDE SEQUENCE [LARGE SCALE GENOMIC DNA]</scope>
</reference>
<evidence type="ECO:0000313" key="7">
    <source>
        <dbReference type="EMBL" id="KFM80790.1"/>
    </source>
</evidence>
<organism evidence="7 8">
    <name type="scientific">Stegodyphus mimosarum</name>
    <name type="common">African social velvet spider</name>
    <dbReference type="NCBI Taxonomy" id="407821"/>
    <lineage>
        <taxon>Eukaryota</taxon>
        <taxon>Metazoa</taxon>
        <taxon>Ecdysozoa</taxon>
        <taxon>Arthropoda</taxon>
        <taxon>Chelicerata</taxon>
        <taxon>Arachnida</taxon>
        <taxon>Araneae</taxon>
        <taxon>Araneomorphae</taxon>
        <taxon>Entelegynae</taxon>
        <taxon>Eresoidea</taxon>
        <taxon>Eresidae</taxon>
        <taxon>Stegodyphus</taxon>
    </lineage>
</organism>
<feature type="transmembrane region" description="Helical" evidence="6">
    <location>
        <begin position="165"/>
        <end position="186"/>
    </location>
</feature>
<feature type="transmembrane region" description="Helical" evidence="6">
    <location>
        <begin position="67"/>
        <end position="89"/>
    </location>
</feature>
<feature type="transmembrane region" description="Helical" evidence="6">
    <location>
        <begin position="130"/>
        <end position="153"/>
    </location>
</feature>
<dbReference type="PANTHER" id="PTHR24223">
    <property type="entry name" value="ATP-BINDING CASSETTE SUB-FAMILY C"/>
    <property type="match status" value="1"/>
</dbReference>
<keyword evidence="6" id="KW-0812">Transmembrane</keyword>
<feature type="transmembrane region" description="Helical" evidence="6">
    <location>
        <begin position="101"/>
        <end position="121"/>
    </location>
</feature>
<proteinExistence type="inferred from homology"/>